<sequence>MSKRKKGYIYIFTILLIGLLAIFFYFIYSYMSGSTYISKNRLESTQANYALESTLNIKVSQDDFQEELENYILNNSAKKLGIEKIPEDTEVLSLNLKREDYQDDNKNLVDMVSLKSEIKYKNTLLGGRLRGHYVNKIYKEEDGVLNSSKVDVDYFSSLREKFANDNWTNKNNKKVILDGDFIYDLKNDKYTIFEEVEVYDEESGSYIKKLNPLYDVTGKQIIIQRSGTLKILSRSPNQIFIINDKVMFNDNTLSGIIILKENAQIANTCTLKGYLIDLYDRNSGIGVKYSSQVFRIYGYLLPEYIKFQPISLNYYDIEDNT</sequence>
<keyword evidence="1" id="KW-1133">Transmembrane helix</keyword>
<dbReference type="AlphaFoldDB" id="A0A133PP19"/>
<keyword evidence="1" id="KW-0812">Transmembrane</keyword>
<feature type="transmembrane region" description="Helical" evidence="1">
    <location>
        <begin position="7"/>
        <end position="31"/>
    </location>
</feature>
<protein>
    <submittedName>
        <fullName evidence="2">Uncharacterized protein</fullName>
    </submittedName>
</protein>
<organism evidence="2">
    <name type="scientific">Peptoniphilus harei</name>
    <dbReference type="NCBI Taxonomy" id="54005"/>
    <lineage>
        <taxon>Bacteria</taxon>
        <taxon>Bacillati</taxon>
        <taxon>Bacillota</taxon>
        <taxon>Tissierellia</taxon>
        <taxon>Tissierellales</taxon>
        <taxon>Peptoniphilaceae</taxon>
        <taxon>Peptoniphilus</taxon>
    </lineage>
</organism>
<accession>A0A133PP19</accession>
<dbReference type="Proteomes" id="UP000070174">
    <property type="component" value="Unassembled WGS sequence"/>
</dbReference>
<evidence type="ECO:0000313" key="3">
    <source>
        <dbReference type="Proteomes" id="UP000070174"/>
    </source>
</evidence>
<dbReference type="RefSeq" id="WP_060800031.1">
    <property type="nucleotide sequence ID" value="NZ_KQ957097.1"/>
</dbReference>
<evidence type="ECO:0000256" key="1">
    <source>
        <dbReference type="SAM" id="Phobius"/>
    </source>
</evidence>
<name>A0A133PP19_9FIRM</name>
<dbReference type="PATRIC" id="fig|54005.3.peg.832"/>
<dbReference type="EMBL" id="LRQE01000025">
    <property type="protein sequence ID" value="KXA30384.1"/>
    <property type="molecule type" value="Genomic_DNA"/>
</dbReference>
<reference evidence="2 3" key="1">
    <citation type="submission" date="2016-01" db="EMBL/GenBank/DDBJ databases">
        <authorList>
            <person name="Oliw E.H."/>
        </authorList>
    </citation>
    <scope>NUCLEOTIDE SEQUENCE [LARGE SCALE GENOMIC DNA]</scope>
    <source>
        <strain evidence="2 3">CMW7756A</strain>
    </source>
</reference>
<keyword evidence="1" id="KW-0472">Membrane</keyword>
<gene>
    <name evidence="2" type="ORF">HMPREF3229_00847</name>
</gene>
<evidence type="ECO:0000313" key="2">
    <source>
        <dbReference type="EMBL" id="KXA30384.1"/>
    </source>
</evidence>
<comment type="caution">
    <text evidence="2">The sequence shown here is derived from an EMBL/GenBank/DDBJ whole genome shotgun (WGS) entry which is preliminary data.</text>
</comment>
<proteinExistence type="predicted"/>